<feature type="domain" description="ABC transporter" evidence="9">
    <location>
        <begin position="49"/>
        <end position="295"/>
    </location>
</feature>
<evidence type="ECO:0000256" key="1">
    <source>
        <dbReference type="ARBA" id="ARBA00004141"/>
    </source>
</evidence>
<feature type="transmembrane region" description="Helical" evidence="8">
    <location>
        <begin position="394"/>
        <end position="411"/>
    </location>
</feature>
<dbReference type="Gene3D" id="3.40.50.300">
    <property type="entry name" value="P-loop containing nucleotide triphosphate hydrolases"/>
    <property type="match status" value="1"/>
</dbReference>
<evidence type="ECO:0000256" key="6">
    <source>
        <dbReference type="ARBA" id="ARBA00022989"/>
    </source>
</evidence>
<dbReference type="InterPro" id="IPR013525">
    <property type="entry name" value="ABC2_TM"/>
</dbReference>
<keyword evidence="2" id="KW-0813">Transport</keyword>
<dbReference type="PANTHER" id="PTHR48041:SF91">
    <property type="entry name" value="ABC TRANSPORTER G FAMILY MEMBER 28"/>
    <property type="match status" value="1"/>
</dbReference>
<evidence type="ECO:0000256" key="7">
    <source>
        <dbReference type="ARBA" id="ARBA00023136"/>
    </source>
</evidence>
<evidence type="ECO:0000313" key="10">
    <source>
        <dbReference type="EMBL" id="CAD9651157.1"/>
    </source>
</evidence>
<name>A0A7S2QT87_9CHLO</name>
<keyword evidence="6 8" id="KW-1133">Transmembrane helix</keyword>
<evidence type="ECO:0000256" key="8">
    <source>
        <dbReference type="SAM" id="Phobius"/>
    </source>
</evidence>
<dbReference type="SMART" id="SM00382">
    <property type="entry name" value="AAA"/>
    <property type="match status" value="1"/>
</dbReference>
<dbReference type="CDD" id="cd03213">
    <property type="entry name" value="ABCG_EPDR"/>
    <property type="match status" value="1"/>
</dbReference>
<keyword evidence="5" id="KW-0067">ATP-binding</keyword>
<feature type="transmembrane region" description="Helical" evidence="8">
    <location>
        <begin position="423"/>
        <end position="442"/>
    </location>
</feature>
<dbReference type="GO" id="GO:0140359">
    <property type="term" value="F:ABC-type transporter activity"/>
    <property type="evidence" value="ECO:0007669"/>
    <property type="project" value="InterPro"/>
</dbReference>
<dbReference type="InterPro" id="IPR027417">
    <property type="entry name" value="P-loop_NTPase"/>
</dbReference>
<keyword evidence="4" id="KW-0547">Nucleotide-binding</keyword>
<dbReference type="PANTHER" id="PTHR48041">
    <property type="entry name" value="ABC TRANSPORTER G FAMILY MEMBER 28"/>
    <property type="match status" value="1"/>
</dbReference>
<reference evidence="10" key="1">
    <citation type="submission" date="2021-01" db="EMBL/GenBank/DDBJ databases">
        <authorList>
            <person name="Corre E."/>
            <person name="Pelletier E."/>
            <person name="Niang G."/>
            <person name="Scheremetjew M."/>
            <person name="Finn R."/>
            <person name="Kale V."/>
            <person name="Holt S."/>
            <person name="Cochrane G."/>
            <person name="Meng A."/>
            <person name="Brown T."/>
            <person name="Cohen L."/>
        </authorList>
    </citation>
    <scope>NUCLEOTIDE SEQUENCE</scope>
    <source>
        <strain evidence="10">SAG 11-48b</strain>
    </source>
</reference>
<feature type="transmembrane region" description="Helical" evidence="8">
    <location>
        <begin position="475"/>
        <end position="493"/>
    </location>
</feature>
<protein>
    <recommendedName>
        <fullName evidence="9">ABC transporter domain-containing protein</fullName>
    </recommendedName>
</protein>
<dbReference type="Pfam" id="PF01061">
    <property type="entry name" value="ABC2_membrane"/>
    <property type="match status" value="1"/>
</dbReference>
<dbReference type="GO" id="GO:0016887">
    <property type="term" value="F:ATP hydrolysis activity"/>
    <property type="evidence" value="ECO:0007669"/>
    <property type="project" value="InterPro"/>
</dbReference>
<organism evidence="10">
    <name type="scientific">Chlamydomonas chlamydogama</name>
    <dbReference type="NCBI Taxonomy" id="225041"/>
    <lineage>
        <taxon>Eukaryota</taxon>
        <taxon>Viridiplantae</taxon>
        <taxon>Chlorophyta</taxon>
        <taxon>core chlorophytes</taxon>
        <taxon>Chlorophyceae</taxon>
        <taxon>CS clade</taxon>
        <taxon>Chlamydomonadales</taxon>
        <taxon>Chlamydomonadaceae</taxon>
        <taxon>Chlamydomonas</taxon>
    </lineage>
</organism>
<keyword evidence="3 8" id="KW-0812">Transmembrane</keyword>
<evidence type="ECO:0000256" key="5">
    <source>
        <dbReference type="ARBA" id="ARBA00022840"/>
    </source>
</evidence>
<dbReference type="GO" id="GO:0016020">
    <property type="term" value="C:membrane"/>
    <property type="evidence" value="ECO:0007669"/>
    <property type="project" value="UniProtKB-SubCell"/>
</dbReference>
<evidence type="ECO:0000256" key="4">
    <source>
        <dbReference type="ARBA" id="ARBA00022741"/>
    </source>
</evidence>
<dbReference type="GO" id="GO:0005524">
    <property type="term" value="F:ATP binding"/>
    <property type="evidence" value="ECO:0007669"/>
    <property type="project" value="UniProtKB-KW"/>
</dbReference>
<keyword evidence="7 8" id="KW-0472">Membrane</keyword>
<dbReference type="AlphaFoldDB" id="A0A7S2QT87"/>
<proteinExistence type="predicted"/>
<feature type="transmembrane region" description="Helical" evidence="8">
    <location>
        <begin position="603"/>
        <end position="624"/>
    </location>
</feature>
<dbReference type="EMBL" id="HBHD01000557">
    <property type="protein sequence ID" value="CAD9651157.1"/>
    <property type="molecule type" value="Transcribed_RNA"/>
</dbReference>
<dbReference type="Pfam" id="PF00005">
    <property type="entry name" value="ABC_tran"/>
    <property type="match status" value="1"/>
</dbReference>
<dbReference type="InterPro" id="IPR003593">
    <property type="entry name" value="AAA+_ATPase"/>
</dbReference>
<accession>A0A7S2QT87</accession>
<dbReference type="PROSITE" id="PS50893">
    <property type="entry name" value="ABC_TRANSPORTER_2"/>
    <property type="match status" value="1"/>
</dbReference>
<sequence length="632" mass="70484">MTRSDDGRVTLEVDGKAMSSAAADVEKGESLADDLRSGKTFGRDGGLRITFKDLAYHVPSNTDKKERAYLLKGVSGWFEPHQMAALMGPSGSGKTTLLDVLAGRKNQGVIEGDLQFGGQKPSQQFLRRYTGYVEQFDTLIGILTVEEMLMYTAELKRSTSEPLAVKRDKVAEVLKKLALEGCRDVKIGNPLMKGISGGQAKRTNIGIALVTNPRVLFLDEPTSGLDSYTSNEVMTVVKKLVDDGTTICATIHSPTQYCFNLFDRLIMLVRGRVVYFGAAQGGARFAIEACPKVKQMSAGYNEAEFLVDLVTEADRQGKGAVIADNYDSSQLKRDNDAQLAHYMGEKHEALPEHIQKELAVKSSTVTPWWWGLKTLVKYRTSRNYQNPEFLGPRIGDKIFMGLLVMTLYLGIGDDFDPSNYINISAVLFMWVTLPAFGAAAYVPSLVLERNLFTRERNDGLYHVITYLLAKMVDELFLAAVASVGIAAFVFYGVRLQGNFACFWLVYYVTLCNGISLAYFIAAISPNLDVANALLPTYVVTLLFFAGFLFRLDDIPNYWKWYSYIDFMRYSFGAVMVNQFDEVDPPFQGTTVLGSFNMDGVDKWNYLGFLAIFFGVFFSLAWLVMSVKKYQTR</sequence>
<evidence type="ECO:0000259" key="9">
    <source>
        <dbReference type="PROSITE" id="PS50893"/>
    </source>
</evidence>
<comment type="subcellular location">
    <subcellularLocation>
        <location evidence="1">Membrane</location>
        <topology evidence="1">Multi-pass membrane protein</topology>
    </subcellularLocation>
</comment>
<gene>
    <name evidence="10" type="ORF">CCHL1392_LOCUS296</name>
</gene>
<dbReference type="InterPro" id="IPR050352">
    <property type="entry name" value="ABCG_transporters"/>
</dbReference>
<evidence type="ECO:0000256" key="3">
    <source>
        <dbReference type="ARBA" id="ARBA00022692"/>
    </source>
</evidence>
<evidence type="ECO:0000256" key="2">
    <source>
        <dbReference type="ARBA" id="ARBA00022448"/>
    </source>
</evidence>
<feature type="transmembrane region" description="Helical" evidence="8">
    <location>
        <begin position="500"/>
        <end position="523"/>
    </location>
</feature>
<dbReference type="InterPro" id="IPR003439">
    <property type="entry name" value="ABC_transporter-like_ATP-bd"/>
</dbReference>
<feature type="transmembrane region" description="Helical" evidence="8">
    <location>
        <begin position="529"/>
        <end position="548"/>
    </location>
</feature>
<dbReference type="SUPFAM" id="SSF52540">
    <property type="entry name" value="P-loop containing nucleoside triphosphate hydrolases"/>
    <property type="match status" value="1"/>
</dbReference>